<reference evidence="3" key="1">
    <citation type="submission" date="2023-03" db="EMBL/GenBank/DDBJ databases">
        <title>Selenobaculum gbiensis gen. nov. sp. nov., a new bacterium isolated from the gut microbiota of IBD patient.</title>
        <authorList>
            <person name="Yeo S."/>
            <person name="Park H."/>
            <person name="Huh C.S."/>
        </authorList>
    </citation>
    <scope>NUCLEOTIDE SEQUENCE</scope>
    <source>
        <strain evidence="3">ICN-92133</strain>
    </source>
</reference>
<dbReference type="NCBIfam" id="TIGR03609">
    <property type="entry name" value="S_layer_CsaB"/>
    <property type="match status" value="1"/>
</dbReference>
<dbReference type="PANTHER" id="PTHR36836:SF1">
    <property type="entry name" value="COLANIC ACID BIOSYNTHESIS PROTEIN WCAK"/>
    <property type="match status" value="1"/>
</dbReference>
<keyword evidence="1" id="KW-0472">Membrane</keyword>
<dbReference type="InterPro" id="IPR007345">
    <property type="entry name" value="Polysacch_pyruvyl_Trfase"/>
</dbReference>
<organism evidence="3 4">
    <name type="scientific">Selenobaculum gibii</name>
    <dbReference type="NCBI Taxonomy" id="3054208"/>
    <lineage>
        <taxon>Bacteria</taxon>
        <taxon>Bacillati</taxon>
        <taxon>Bacillota</taxon>
        <taxon>Negativicutes</taxon>
        <taxon>Selenomonadales</taxon>
        <taxon>Selenomonadaceae</taxon>
        <taxon>Selenobaculum</taxon>
    </lineage>
</organism>
<dbReference type="GO" id="GO:0016740">
    <property type="term" value="F:transferase activity"/>
    <property type="evidence" value="ECO:0007669"/>
    <property type="project" value="UniProtKB-KW"/>
</dbReference>
<dbReference type="PANTHER" id="PTHR36836">
    <property type="entry name" value="COLANIC ACID BIOSYNTHESIS PROTEIN WCAK"/>
    <property type="match status" value="1"/>
</dbReference>
<feature type="transmembrane region" description="Helical" evidence="1">
    <location>
        <begin position="270"/>
        <end position="294"/>
    </location>
</feature>
<keyword evidence="4" id="KW-1185">Reference proteome</keyword>
<evidence type="ECO:0000313" key="4">
    <source>
        <dbReference type="Proteomes" id="UP001243623"/>
    </source>
</evidence>
<keyword evidence="1" id="KW-1133">Transmembrane helix</keyword>
<dbReference type="InterPro" id="IPR019896">
    <property type="entry name" value="Polysacch_pyruvyl_Trfase_CsaB"/>
</dbReference>
<keyword evidence="3" id="KW-0808">Transferase</keyword>
<dbReference type="Gene3D" id="3.40.50.2000">
    <property type="entry name" value="Glycogen Phosphorylase B"/>
    <property type="match status" value="1"/>
</dbReference>
<protein>
    <submittedName>
        <fullName evidence="3">Polysaccharide pyruvyl transferase CsaB</fullName>
    </submittedName>
</protein>
<accession>A0A9Y2AIA6</accession>
<evidence type="ECO:0000313" key="3">
    <source>
        <dbReference type="EMBL" id="WIW70357.1"/>
    </source>
</evidence>
<gene>
    <name evidence="3" type="primary">csaB</name>
    <name evidence="3" type="ORF">P3F81_10735</name>
</gene>
<sequence>MSSIVVSGYYGFRNAGDEAMLAAMIEVLSDLDPKLNITVISANPEDTKRRHGVHAVYWLNYWQIAKVIRKSDLVISGGGSLLQDVTSVRSIYYYMSILFLAKMLGKPTMLYAQGIGPICGSFARKAMRWLGNKIDLITVRDEGSLEELDNLGVKKTPIRVTADPVLGIHPVDRQIGRKILRRYGIEGAKPLVGISVREWRDWSHYKDIISTVTARIVDELGARVVYLPMQYPEDVEVAKKIAVDMPKSIVLLDEEYTTSELLSLVGNLDLLIGIRLHALIFAGVMGIPMIGMSYDPKIDRFLKSMGDESVSDLQNVTVEKLMEKIHQEWQEKDSFAKTVEPVISKLRRDAFVNAELALELISRGKTKR</sequence>
<proteinExistence type="predicted"/>
<evidence type="ECO:0000256" key="1">
    <source>
        <dbReference type="SAM" id="Phobius"/>
    </source>
</evidence>
<dbReference type="Pfam" id="PF04230">
    <property type="entry name" value="PS_pyruv_trans"/>
    <property type="match status" value="1"/>
</dbReference>
<keyword evidence="1" id="KW-0812">Transmembrane</keyword>
<dbReference type="EMBL" id="CP120678">
    <property type="protein sequence ID" value="WIW70357.1"/>
    <property type="molecule type" value="Genomic_DNA"/>
</dbReference>
<dbReference type="AlphaFoldDB" id="A0A9Y2AIA6"/>
<dbReference type="KEGG" id="sgbi:P3F81_10735"/>
<dbReference type="RefSeq" id="WP_147670140.1">
    <property type="nucleotide sequence ID" value="NZ_CP120678.1"/>
</dbReference>
<dbReference type="SUPFAM" id="SSF53756">
    <property type="entry name" value="UDP-Glycosyltransferase/glycogen phosphorylase"/>
    <property type="match status" value="1"/>
</dbReference>
<dbReference type="Proteomes" id="UP001243623">
    <property type="component" value="Chromosome"/>
</dbReference>
<name>A0A9Y2AIA6_9FIRM</name>
<evidence type="ECO:0000259" key="2">
    <source>
        <dbReference type="Pfam" id="PF04230"/>
    </source>
</evidence>
<feature type="domain" description="Polysaccharide pyruvyl transferase" evidence="2">
    <location>
        <begin position="14"/>
        <end position="296"/>
    </location>
</feature>